<organism evidence="1">
    <name type="scientific">Timema cristinae</name>
    <name type="common">Walking stick</name>
    <dbReference type="NCBI Taxonomy" id="61476"/>
    <lineage>
        <taxon>Eukaryota</taxon>
        <taxon>Metazoa</taxon>
        <taxon>Ecdysozoa</taxon>
        <taxon>Arthropoda</taxon>
        <taxon>Hexapoda</taxon>
        <taxon>Insecta</taxon>
        <taxon>Pterygota</taxon>
        <taxon>Neoptera</taxon>
        <taxon>Polyneoptera</taxon>
        <taxon>Phasmatodea</taxon>
        <taxon>Timematodea</taxon>
        <taxon>Timematoidea</taxon>
        <taxon>Timematidae</taxon>
        <taxon>Timema</taxon>
    </lineage>
</organism>
<evidence type="ECO:0000313" key="1">
    <source>
        <dbReference type="EMBL" id="CAD7407352.1"/>
    </source>
</evidence>
<name>A0A7R9D3B5_TIMCR</name>
<gene>
    <name evidence="1" type="ORF">TCEB3V08_LOCUS8989</name>
</gene>
<protein>
    <submittedName>
        <fullName evidence="1">Uncharacterized protein</fullName>
    </submittedName>
</protein>
<proteinExistence type="predicted"/>
<dbReference type="EMBL" id="OC320148">
    <property type="protein sequence ID" value="CAD7407352.1"/>
    <property type="molecule type" value="Genomic_DNA"/>
</dbReference>
<reference evidence="1" key="1">
    <citation type="submission" date="2020-11" db="EMBL/GenBank/DDBJ databases">
        <authorList>
            <person name="Tran Van P."/>
        </authorList>
    </citation>
    <scope>NUCLEOTIDE SEQUENCE</scope>
</reference>
<sequence length="117" mass="12986">MPGIRKVELEEVNPHLRGGRVENYLGKPPPVYPTEIQTFICPSSAVELNTTSALANYATELDYAMRGRNAIRADKTLYREARTSDNAGARISAVVRRDVISIEKEDKSASSTSWNCQ</sequence>
<dbReference type="AlphaFoldDB" id="A0A7R9D3B5"/>
<accession>A0A7R9D3B5</accession>